<organism evidence="2 3">
    <name type="scientific">Nocardiopsis sediminis</name>
    <dbReference type="NCBI Taxonomy" id="1778267"/>
    <lineage>
        <taxon>Bacteria</taxon>
        <taxon>Bacillati</taxon>
        <taxon>Actinomycetota</taxon>
        <taxon>Actinomycetes</taxon>
        <taxon>Streptosporangiales</taxon>
        <taxon>Nocardiopsidaceae</taxon>
        <taxon>Nocardiopsis</taxon>
    </lineage>
</organism>
<gene>
    <name evidence="2" type="ORF">ACFOVU_21480</name>
</gene>
<dbReference type="Pfam" id="PF04149">
    <property type="entry name" value="DUF397"/>
    <property type="match status" value="1"/>
</dbReference>
<dbReference type="RefSeq" id="WP_378536390.1">
    <property type="nucleotide sequence ID" value="NZ_JBHSBH010000013.1"/>
</dbReference>
<name>A0ABV8FQR0_9ACTN</name>
<dbReference type="EMBL" id="JBHSBH010000013">
    <property type="protein sequence ID" value="MFC3998511.1"/>
    <property type="molecule type" value="Genomic_DNA"/>
</dbReference>
<proteinExistence type="predicted"/>
<feature type="domain" description="DUF397" evidence="1">
    <location>
        <begin position="13"/>
        <end position="63"/>
    </location>
</feature>
<dbReference type="InterPro" id="IPR007278">
    <property type="entry name" value="DUF397"/>
</dbReference>
<evidence type="ECO:0000313" key="3">
    <source>
        <dbReference type="Proteomes" id="UP001595847"/>
    </source>
</evidence>
<keyword evidence="3" id="KW-1185">Reference proteome</keyword>
<protein>
    <submittedName>
        <fullName evidence="2">DUF397 domain-containing protein</fullName>
    </submittedName>
</protein>
<accession>A0ABV8FQR0</accession>
<comment type="caution">
    <text evidence="2">The sequence shown here is derived from an EMBL/GenBank/DDBJ whole genome shotgun (WGS) entry which is preliminary data.</text>
</comment>
<reference evidence="3" key="1">
    <citation type="journal article" date="2019" name="Int. J. Syst. Evol. Microbiol.">
        <title>The Global Catalogue of Microorganisms (GCM) 10K type strain sequencing project: providing services to taxonomists for standard genome sequencing and annotation.</title>
        <authorList>
            <consortium name="The Broad Institute Genomics Platform"/>
            <consortium name="The Broad Institute Genome Sequencing Center for Infectious Disease"/>
            <person name="Wu L."/>
            <person name="Ma J."/>
        </authorList>
    </citation>
    <scope>NUCLEOTIDE SEQUENCE [LARGE SCALE GENOMIC DNA]</scope>
    <source>
        <strain evidence="3">TBRC 1826</strain>
    </source>
</reference>
<dbReference type="Proteomes" id="UP001595847">
    <property type="component" value="Unassembled WGS sequence"/>
</dbReference>
<sequence length="67" mass="7332">MYSPPQSDSRPLVFRKSSYSNPQNCVEVAEFHVGAAVRDSMNPGQGHLSLPATEWVAFLEAVKRAGL</sequence>
<evidence type="ECO:0000313" key="2">
    <source>
        <dbReference type="EMBL" id="MFC3998511.1"/>
    </source>
</evidence>
<evidence type="ECO:0000259" key="1">
    <source>
        <dbReference type="Pfam" id="PF04149"/>
    </source>
</evidence>